<feature type="region of interest" description="Disordered" evidence="1">
    <location>
        <begin position="39"/>
        <end position="70"/>
    </location>
</feature>
<evidence type="ECO:0000313" key="3">
    <source>
        <dbReference type="Proteomes" id="UP000729402"/>
    </source>
</evidence>
<reference evidence="2" key="2">
    <citation type="submission" date="2021-02" db="EMBL/GenBank/DDBJ databases">
        <authorList>
            <person name="Kimball J.A."/>
            <person name="Haas M.W."/>
            <person name="Macchietto M."/>
            <person name="Kono T."/>
            <person name="Duquette J."/>
            <person name="Shao M."/>
        </authorList>
    </citation>
    <scope>NUCLEOTIDE SEQUENCE</scope>
    <source>
        <tissue evidence="2">Fresh leaf tissue</tissue>
    </source>
</reference>
<evidence type="ECO:0000313" key="2">
    <source>
        <dbReference type="EMBL" id="KAG8044812.1"/>
    </source>
</evidence>
<sequence>MNTMTLNQATVNNHARRYTDINHMVEFLQSITQPTHSAKCRGASVHPSEQLDGECGPIAEGGGRRRAGERGEERVRGIGLVAAAQHLVEQVACVVGPELPGEQPLFEHCVSRREGAQ</sequence>
<keyword evidence="3" id="KW-1185">Reference proteome</keyword>
<dbReference type="AlphaFoldDB" id="A0A8J5RDW9"/>
<dbReference type="EMBL" id="JAAALK010000334">
    <property type="protein sequence ID" value="KAG8044812.1"/>
    <property type="molecule type" value="Genomic_DNA"/>
</dbReference>
<name>A0A8J5RDW9_ZIZPA</name>
<accession>A0A8J5RDW9</accession>
<reference evidence="2" key="1">
    <citation type="journal article" date="2021" name="bioRxiv">
        <title>Whole Genome Assembly and Annotation of Northern Wild Rice, Zizania palustris L., Supports a Whole Genome Duplication in the Zizania Genus.</title>
        <authorList>
            <person name="Haas M."/>
            <person name="Kono T."/>
            <person name="Macchietto M."/>
            <person name="Millas R."/>
            <person name="McGilp L."/>
            <person name="Shao M."/>
            <person name="Duquette J."/>
            <person name="Hirsch C.N."/>
            <person name="Kimball J."/>
        </authorList>
    </citation>
    <scope>NUCLEOTIDE SEQUENCE</scope>
    <source>
        <tissue evidence="2">Fresh leaf tissue</tissue>
    </source>
</reference>
<proteinExistence type="predicted"/>
<protein>
    <submittedName>
        <fullName evidence="2">Uncharacterized protein</fullName>
    </submittedName>
</protein>
<organism evidence="2 3">
    <name type="scientific">Zizania palustris</name>
    <name type="common">Northern wild rice</name>
    <dbReference type="NCBI Taxonomy" id="103762"/>
    <lineage>
        <taxon>Eukaryota</taxon>
        <taxon>Viridiplantae</taxon>
        <taxon>Streptophyta</taxon>
        <taxon>Embryophyta</taxon>
        <taxon>Tracheophyta</taxon>
        <taxon>Spermatophyta</taxon>
        <taxon>Magnoliopsida</taxon>
        <taxon>Liliopsida</taxon>
        <taxon>Poales</taxon>
        <taxon>Poaceae</taxon>
        <taxon>BOP clade</taxon>
        <taxon>Oryzoideae</taxon>
        <taxon>Oryzeae</taxon>
        <taxon>Zizaniinae</taxon>
        <taxon>Zizania</taxon>
    </lineage>
</organism>
<evidence type="ECO:0000256" key="1">
    <source>
        <dbReference type="SAM" id="MobiDB-lite"/>
    </source>
</evidence>
<dbReference type="Proteomes" id="UP000729402">
    <property type="component" value="Unassembled WGS sequence"/>
</dbReference>
<comment type="caution">
    <text evidence="2">The sequence shown here is derived from an EMBL/GenBank/DDBJ whole genome shotgun (WGS) entry which is preliminary data.</text>
</comment>
<gene>
    <name evidence="2" type="ORF">GUJ93_ZPchr0381g29129</name>
</gene>